<dbReference type="AlphaFoldDB" id="A0A329VLA2"/>
<dbReference type="NCBIfam" id="NF008362">
    <property type="entry name" value="PRK11152.1"/>
    <property type="match status" value="1"/>
</dbReference>
<accession>A0A329VLA2</accession>
<dbReference type="SUPFAM" id="SSF55021">
    <property type="entry name" value="ACT-like"/>
    <property type="match status" value="1"/>
</dbReference>
<dbReference type="GeneID" id="88805150"/>
<name>A0A329VLA2_9GAMM</name>
<sequence>MMQHQLAIHARFRPEILERILRVTRHRGFQICSMNMDQTMDGDNVNIELIVASQKPVNLLSSQLTKLVDVAGVKILQQKSQLIRA</sequence>
<dbReference type="Proteomes" id="UP000250870">
    <property type="component" value="Unassembled WGS sequence"/>
</dbReference>
<evidence type="ECO:0000313" key="1">
    <source>
        <dbReference type="EMBL" id="RAW92733.1"/>
    </source>
</evidence>
<reference evidence="1 2" key="1">
    <citation type="journal article" date="2018" name="Int. J. Syst. Evol. Microbiol.">
        <title>Whole-genome-based revisit of Photorhabdus phylogeny: proposal for the elevation of most Photorhabdus subspecies to the species level and description of one novel species Photorhabdus bodei sp. nov., and one novel subspecies Photorhabdus laumondii subsp. clarkei subsp. nov.</title>
        <authorList>
            <person name="Machado R.A.R."/>
            <person name="Wuthrich D."/>
            <person name="Kuhnert P."/>
            <person name="Arce C.C.M."/>
            <person name="Thonen L."/>
            <person name="Ruiz C."/>
            <person name="Zhang X."/>
            <person name="Robert C.A.M."/>
            <person name="Karimi J."/>
            <person name="Kamali S."/>
            <person name="Ma J."/>
            <person name="Bruggmann R."/>
            <person name="Erb M."/>
        </authorList>
    </citation>
    <scope>NUCLEOTIDE SEQUENCE [LARGE SCALE GENOMIC DNA]</scope>
    <source>
        <strain evidence="1 2">BOJ-47</strain>
    </source>
</reference>
<comment type="caution">
    <text evidence="1">The sequence shown here is derived from an EMBL/GenBank/DDBJ whole genome shotgun (WGS) entry which is preliminary data.</text>
</comment>
<dbReference type="Gene3D" id="3.30.70.260">
    <property type="match status" value="1"/>
</dbReference>
<dbReference type="RefSeq" id="WP_011148754.1">
    <property type="nucleotide sequence ID" value="NZ_CAWNWQ010000003.1"/>
</dbReference>
<organism evidence="1 2">
    <name type="scientific">Photorhabdus laumondii subsp. clarkei</name>
    <dbReference type="NCBI Taxonomy" id="2029685"/>
    <lineage>
        <taxon>Bacteria</taxon>
        <taxon>Pseudomonadati</taxon>
        <taxon>Pseudomonadota</taxon>
        <taxon>Gammaproteobacteria</taxon>
        <taxon>Enterobacterales</taxon>
        <taxon>Morganellaceae</taxon>
        <taxon>Photorhabdus</taxon>
    </lineage>
</organism>
<dbReference type="EMBL" id="NSCI01000003">
    <property type="protein sequence ID" value="RAW92733.1"/>
    <property type="molecule type" value="Genomic_DNA"/>
</dbReference>
<evidence type="ECO:0000313" key="2">
    <source>
        <dbReference type="Proteomes" id="UP000250870"/>
    </source>
</evidence>
<protein>
    <submittedName>
        <fullName evidence="1">Acetolactate synthase 2 small subunit</fullName>
    </submittedName>
</protein>
<gene>
    <name evidence="1" type="ORF">CKY01_04475</name>
</gene>
<proteinExistence type="predicted"/>
<dbReference type="Pfam" id="PF13710">
    <property type="entry name" value="ACT_5"/>
    <property type="match status" value="1"/>
</dbReference>
<dbReference type="InterPro" id="IPR045865">
    <property type="entry name" value="ACT-like_dom_sf"/>
</dbReference>